<evidence type="ECO:0000313" key="2">
    <source>
        <dbReference type="Proteomes" id="UP000034982"/>
    </source>
</evidence>
<sequence>MRMNINKSIITGKEWRVYIAGESLETKCNNCDNLKEVAYGVDMDFSNFLKLCKMQADIRLGTCARCAAAFDMDIVMFYLPKGLIDVVQPVYHKNRHYATIKEEDLLLLLYKPDLDDIKAVFWKFYSILRFMSQYPECFDDILKQLGLSEFIYLMDRK</sequence>
<comment type="caution">
    <text evidence="1">The sequence shown here is derived from an EMBL/GenBank/DDBJ whole genome shotgun (WGS) entry which is preliminary data.</text>
</comment>
<organism evidence="1 2">
    <name type="scientific">Tannerella sp. oral taxon BU063 isolate Cell 1/3</name>
    <dbReference type="NCBI Taxonomy" id="1411022"/>
    <lineage>
        <taxon>Bacteria</taxon>
        <taxon>Pseudomonadati</taxon>
        <taxon>Bacteroidota</taxon>
        <taxon>Bacteroidia</taxon>
        <taxon>Bacteroidales</taxon>
        <taxon>Tannerellaceae</taxon>
        <taxon>Tannerella</taxon>
    </lineage>
</organism>
<evidence type="ECO:0000313" key="1">
    <source>
        <dbReference type="EMBL" id="ETK07025.1"/>
    </source>
</evidence>
<dbReference type="PATRIC" id="fig|1411022.3.peg.1012"/>
<name>W2CIQ9_9BACT</name>
<accession>W2CIQ9</accession>
<dbReference type="Proteomes" id="UP000034982">
    <property type="component" value="Unassembled WGS sequence"/>
</dbReference>
<dbReference type="EMBL" id="AYYE01001092">
    <property type="protein sequence ID" value="ETK07025.1"/>
    <property type="molecule type" value="Genomic_DNA"/>
</dbReference>
<reference evidence="1 2" key="1">
    <citation type="submission" date="2013-11" db="EMBL/GenBank/DDBJ databases">
        <title>Single cell genomics of uncultured Tannerella BU063 (oral taxon 286).</title>
        <authorList>
            <person name="Beall C.J."/>
            <person name="Campbell A.G."/>
            <person name="Griffen A.L."/>
            <person name="Podar M."/>
            <person name="Leys E.J."/>
        </authorList>
    </citation>
    <scope>NUCLEOTIDE SEQUENCE [LARGE SCALE GENOMIC DNA]</scope>
    <source>
        <strain evidence="1">Cell 1/3</strain>
    </source>
</reference>
<dbReference type="AlphaFoldDB" id="W2CIQ9"/>
<proteinExistence type="predicted"/>
<protein>
    <submittedName>
        <fullName evidence="1">Uncharacterized protein</fullName>
    </submittedName>
</protein>
<gene>
    <name evidence="1" type="ORF">T230_09330</name>
</gene>